<accession>A0A2T6GRF1</accession>
<dbReference type="Proteomes" id="UP000244178">
    <property type="component" value="Unassembled WGS sequence"/>
</dbReference>
<dbReference type="InterPro" id="IPR025850">
    <property type="entry name" value="SUKH-3"/>
</dbReference>
<gene>
    <name evidence="1" type="ORF">C5U62_01770</name>
</gene>
<evidence type="ECO:0000313" key="2">
    <source>
        <dbReference type="Proteomes" id="UP000244178"/>
    </source>
</evidence>
<organism evidence="1 2">
    <name type="scientific">Pseudomonas protegens</name>
    <dbReference type="NCBI Taxonomy" id="380021"/>
    <lineage>
        <taxon>Bacteria</taxon>
        <taxon>Pseudomonadati</taxon>
        <taxon>Pseudomonadota</taxon>
        <taxon>Gammaproteobacteria</taxon>
        <taxon>Pseudomonadales</taxon>
        <taxon>Pseudomonadaceae</taxon>
        <taxon>Pseudomonas</taxon>
    </lineage>
</organism>
<dbReference type="AlphaFoldDB" id="A0A2T6GRF1"/>
<dbReference type="Pfam" id="PF14433">
    <property type="entry name" value="SUKH-3"/>
    <property type="match status" value="1"/>
</dbReference>
<evidence type="ECO:0000313" key="1">
    <source>
        <dbReference type="EMBL" id="PUA46735.1"/>
    </source>
</evidence>
<name>A0A2T6GRF1_9PSED</name>
<proteinExistence type="predicted"/>
<reference evidence="1 2" key="1">
    <citation type="submission" date="2018-03" db="EMBL/GenBank/DDBJ databases">
        <title>Draft genome sequence of the plant growth promoting rhizobacterium Pseudomonas protegens strain BNJ-SS-45 isolated from wheat (Triticum aestivum) rhizosphere.</title>
        <authorList>
            <person name="Bajpai A."/>
            <person name="Shende K."/>
            <person name="Meena N."/>
            <person name="Upadhyayula S.R."/>
            <person name="Suravajhala P."/>
            <person name="Medicherla K.M."/>
            <person name="Johri B.N."/>
        </authorList>
    </citation>
    <scope>NUCLEOTIDE SEQUENCE [LARGE SCALE GENOMIC DNA]</scope>
    <source>
        <strain evidence="1 2">BNJ-SS-45</strain>
    </source>
</reference>
<comment type="caution">
    <text evidence="1">The sequence shown here is derived from an EMBL/GenBank/DDBJ whole genome shotgun (WGS) entry which is preliminary data.</text>
</comment>
<dbReference type="EMBL" id="PYJM01000001">
    <property type="protein sequence ID" value="PUA46735.1"/>
    <property type="molecule type" value="Genomic_DNA"/>
</dbReference>
<protein>
    <submittedName>
        <fullName evidence="1">Uncharacterized protein</fullName>
    </submittedName>
</protein>
<sequence length="216" mass="23818">MIEAGIGWPSIVVDVDLTRRAADSLPAGAVYRAFAVFLHFDYLRRMNLLTPNIEPFFRDAGWAPGRAVVVDSHVPRAHPAFRILQAFGELTVGHTGAGAECASSDIEFGCPACPDEQVHGWQEALHTHFVCLGDVHHGHAQLWLDSQGRLFSNGLVAPIMLFVGHDFAQGVEALLKGYRLRPMLLPSQEEVMVWGERFRTGDPLVLTPGFFHARAL</sequence>